<gene>
    <name evidence="1" type="ORF">Ac3_002</name>
</gene>
<dbReference type="Proteomes" id="UP000255697">
    <property type="component" value="Segment"/>
</dbReference>
<dbReference type="Pfam" id="PF24210">
    <property type="entry name" value="T4_RIIA1"/>
    <property type="match status" value="1"/>
</dbReference>
<protein>
    <submittedName>
        <fullName evidence="1">Uncharacterized protein</fullName>
    </submittedName>
</protein>
<accession>A0A345AUI8</accession>
<sequence length="66" mass="7853">MKIDINNLRTAIKHHHHAMERFFDEHQAAIDRNLNLEMVARLEAGVNTEEDVRRAVELLDQYKHTF</sequence>
<evidence type="ECO:0000313" key="2">
    <source>
        <dbReference type="Proteomes" id="UP000255697"/>
    </source>
</evidence>
<evidence type="ECO:0000313" key="1">
    <source>
        <dbReference type="EMBL" id="AXF40571.1"/>
    </source>
</evidence>
<organism evidence="1 2">
    <name type="scientific">Acinetobacter phage vB_ApiM_fHyAci03</name>
    <dbReference type="NCBI Taxonomy" id="2269366"/>
    <lineage>
        <taxon>Viruses</taxon>
        <taxon>Duplodnaviria</taxon>
        <taxon>Heunggongvirae</taxon>
        <taxon>Uroviricota</taxon>
        <taxon>Caudoviricetes</taxon>
        <taxon>Pantevenvirales</taxon>
        <taxon>Straboviridae</taxon>
        <taxon>Twarogvirinae</taxon>
        <taxon>Lazarusvirus</taxon>
        <taxon>Lazarusvirus fhyacithree</taxon>
    </lineage>
</organism>
<keyword evidence="2" id="KW-1185">Reference proteome</keyword>
<reference evidence="2" key="1">
    <citation type="submission" date="2018-06" db="EMBL/GenBank/DDBJ databases">
        <title>Whole genome analysis of phage vB_ApiM_fHyAci03 infecting Acinetobacter pittii.</title>
        <authorList>
            <person name="Kiljunen S."/>
            <person name="Wicklund A."/>
            <person name="Skurnik M."/>
        </authorList>
    </citation>
    <scope>NUCLEOTIDE SEQUENCE [LARGE SCALE GENOMIC DNA]</scope>
</reference>
<name>A0A345AUI8_9CAUD</name>
<proteinExistence type="predicted"/>
<dbReference type="EMBL" id="MH460829">
    <property type="protein sequence ID" value="AXF40571.1"/>
    <property type="molecule type" value="Genomic_DNA"/>
</dbReference>
<dbReference type="InterPro" id="IPR056959">
    <property type="entry name" value="RIIA1-like"/>
</dbReference>